<name>A0A369K8G7_HYPMA</name>
<evidence type="ECO:0000256" key="2">
    <source>
        <dbReference type="SAM" id="MobiDB-lite"/>
    </source>
</evidence>
<dbReference type="InterPro" id="IPR051033">
    <property type="entry name" value="SH3BGR"/>
</dbReference>
<feature type="compositionally biased region" description="Basic and acidic residues" evidence="2">
    <location>
        <begin position="220"/>
        <end position="249"/>
    </location>
</feature>
<dbReference type="InterPro" id="IPR036249">
    <property type="entry name" value="Thioredoxin-like_sf"/>
</dbReference>
<dbReference type="PANTHER" id="PTHR12232">
    <property type="entry name" value="SH3 DOMAIN-BINDING GLUTAMIC ACID-RICH-LIKE PROTEIN"/>
    <property type="match status" value="1"/>
</dbReference>
<dbReference type="PANTHER" id="PTHR12232:SF0">
    <property type="entry name" value="THIOREDOXIN DOMAIN-CONTAINING PROTEIN"/>
    <property type="match status" value="1"/>
</dbReference>
<dbReference type="OrthoDB" id="9932926at2759"/>
<dbReference type="EMBL" id="LUEZ02000010">
    <property type="protein sequence ID" value="RDB29147.1"/>
    <property type="molecule type" value="Genomic_DNA"/>
</dbReference>
<organism evidence="3 4">
    <name type="scientific">Hypsizygus marmoreus</name>
    <name type="common">White beech mushroom</name>
    <name type="synonym">Agaricus marmoreus</name>
    <dbReference type="NCBI Taxonomy" id="39966"/>
    <lineage>
        <taxon>Eukaryota</taxon>
        <taxon>Fungi</taxon>
        <taxon>Dikarya</taxon>
        <taxon>Basidiomycota</taxon>
        <taxon>Agaricomycotina</taxon>
        <taxon>Agaricomycetes</taxon>
        <taxon>Agaricomycetidae</taxon>
        <taxon>Agaricales</taxon>
        <taxon>Tricholomatineae</taxon>
        <taxon>Lyophyllaceae</taxon>
        <taxon>Hypsizygus</taxon>
    </lineage>
</organism>
<dbReference type="InParanoid" id="A0A369K8G7"/>
<accession>A0A369K8G7</accession>
<dbReference type="Proteomes" id="UP000076154">
    <property type="component" value="Unassembled WGS sequence"/>
</dbReference>
<dbReference type="STRING" id="39966.A0A369K8G7"/>
<dbReference type="GO" id="GO:0005737">
    <property type="term" value="C:cytoplasm"/>
    <property type="evidence" value="ECO:0007669"/>
    <property type="project" value="TreeGrafter"/>
</dbReference>
<comment type="similarity">
    <text evidence="1">Belongs to the SH3BGR family.</text>
</comment>
<dbReference type="AlphaFoldDB" id="A0A369K8G7"/>
<dbReference type="SUPFAM" id="SSF52833">
    <property type="entry name" value="Thioredoxin-like"/>
    <property type="match status" value="1"/>
</dbReference>
<evidence type="ECO:0000313" key="4">
    <source>
        <dbReference type="Proteomes" id="UP000076154"/>
    </source>
</evidence>
<dbReference type="Pfam" id="PF04908">
    <property type="entry name" value="SH3BGR"/>
    <property type="match status" value="1"/>
</dbReference>
<evidence type="ECO:0000313" key="3">
    <source>
        <dbReference type="EMBL" id="RDB29147.1"/>
    </source>
</evidence>
<dbReference type="Gene3D" id="3.40.30.10">
    <property type="entry name" value="Glutaredoxin"/>
    <property type="match status" value="1"/>
</dbReference>
<feature type="region of interest" description="Disordered" evidence="2">
    <location>
        <begin position="1"/>
        <end position="20"/>
    </location>
</feature>
<comment type="caution">
    <text evidence="3">The sequence shown here is derived from an EMBL/GenBank/DDBJ whole genome shotgun (WGS) entry which is preliminary data.</text>
</comment>
<sequence length="283" mass="30924">MKGQNVSPKTAPVRENQMPSPPISVFLTTIASQPALRQRQEYILRILQVKKIPFSSYDLASDETAKRLWKRKAPLDKQQLPGILVGGQFPGTFSEFEDAVEYGELDTFLRLKESWEADEDQPATPVQPIGVPGAALPLQMTPDHLKKKILAQPPVSPLKGKSIPVNKQQGAFDVSMELEGYGLQGVHVTEDELRDLVAELGLDGDEAGDLVKGLSSEVPTNEKEEMSTDLKQVTEVKEEKVKEEKKVTTKNEAGANSVVEGTVANEPANVEVDVKGKSAQAVE</sequence>
<dbReference type="PROSITE" id="PS51354">
    <property type="entry name" value="GLUTAREDOXIN_2"/>
    <property type="match status" value="1"/>
</dbReference>
<reference evidence="3" key="1">
    <citation type="submission" date="2018-04" db="EMBL/GenBank/DDBJ databases">
        <title>Whole genome sequencing of Hypsizygus marmoreus.</title>
        <authorList>
            <person name="Choi I.-G."/>
            <person name="Min B."/>
            <person name="Kim J.-G."/>
            <person name="Kim S."/>
            <person name="Oh Y.-L."/>
            <person name="Kong W.-S."/>
            <person name="Park H."/>
            <person name="Jeong J."/>
            <person name="Song E.-S."/>
        </authorList>
    </citation>
    <scope>NUCLEOTIDE SEQUENCE [LARGE SCALE GENOMIC DNA]</scope>
    <source>
        <strain evidence="3">51987-8</strain>
    </source>
</reference>
<proteinExistence type="inferred from homology"/>
<feature type="region of interest" description="Disordered" evidence="2">
    <location>
        <begin position="212"/>
        <end position="283"/>
    </location>
</feature>
<keyword evidence="4" id="KW-1185">Reference proteome</keyword>
<dbReference type="InterPro" id="IPR006993">
    <property type="entry name" value="Glut_rich_SH3-bd"/>
</dbReference>
<protein>
    <submittedName>
        <fullName evidence="3">Uncharacterized protein</fullName>
    </submittedName>
</protein>
<evidence type="ECO:0000256" key="1">
    <source>
        <dbReference type="ARBA" id="ARBA00007764"/>
    </source>
</evidence>
<gene>
    <name evidence="3" type="ORF">Hypma_015683</name>
</gene>